<dbReference type="EMBL" id="BMAC01000168">
    <property type="protein sequence ID" value="GFP88424.1"/>
    <property type="molecule type" value="Genomic_DNA"/>
</dbReference>
<dbReference type="PANTHER" id="PTHR31268:SF10">
    <property type="entry name" value="GALACTINOL--SUCROSE GALACTOSYLTRANSFERASE"/>
    <property type="match status" value="1"/>
</dbReference>
<evidence type="ECO:0000313" key="3">
    <source>
        <dbReference type="Proteomes" id="UP000653305"/>
    </source>
</evidence>
<dbReference type="GO" id="GO:0016757">
    <property type="term" value="F:glycosyltransferase activity"/>
    <property type="evidence" value="ECO:0007669"/>
    <property type="project" value="UniProtKB-KW"/>
</dbReference>
<keyword evidence="2" id="KW-0328">Glycosyltransferase</keyword>
<name>A0A830BVM9_9LAMI</name>
<evidence type="ECO:0000313" key="2">
    <source>
        <dbReference type="EMBL" id="GFP88424.1"/>
    </source>
</evidence>
<evidence type="ECO:0000256" key="1">
    <source>
        <dbReference type="ARBA" id="ARBA00023277"/>
    </source>
</evidence>
<keyword evidence="3" id="KW-1185">Reference proteome</keyword>
<dbReference type="OrthoDB" id="785793at2759"/>
<organism evidence="2 3">
    <name type="scientific">Phtheirospermum japonicum</name>
    <dbReference type="NCBI Taxonomy" id="374723"/>
    <lineage>
        <taxon>Eukaryota</taxon>
        <taxon>Viridiplantae</taxon>
        <taxon>Streptophyta</taxon>
        <taxon>Embryophyta</taxon>
        <taxon>Tracheophyta</taxon>
        <taxon>Spermatophyta</taxon>
        <taxon>Magnoliopsida</taxon>
        <taxon>eudicotyledons</taxon>
        <taxon>Gunneridae</taxon>
        <taxon>Pentapetalae</taxon>
        <taxon>asterids</taxon>
        <taxon>lamiids</taxon>
        <taxon>Lamiales</taxon>
        <taxon>Orobanchaceae</taxon>
        <taxon>Orobanchaceae incertae sedis</taxon>
        <taxon>Phtheirospermum</taxon>
    </lineage>
</organism>
<accession>A0A830BVM9</accession>
<dbReference type="AlphaFoldDB" id="A0A830BVM9"/>
<dbReference type="PANTHER" id="PTHR31268">
    <property type="match status" value="1"/>
</dbReference>
<keyword evidence="1" id="KW-0119">Carbohydrate metabolism</keyword>
<dbReference type="Proteomes" id="UP000653305">
    <property type="component" value="Unassembled WGS sequence"/>
</dbReference>
<dbReference type="InterPro" id="IPR008811">
    <property type="entry name" value="Glycosyl_hydrolases_36"/>
</dbReference>
<proteinExistence type="predicted"/>
<protein>
    <submittedName>
        <fullName evidence="2">Probable galactinol--sucrose galactosyltransferase 2</fullName>
    </submittedName>
</protein>
<keyword evidence="2" id="KW-0808">Transferase</keyword>
<dbReference type="Pfam" id="PF05691">
    <property type="entry name" value="Raffinose_syn"/>
    <property type="match status" value="1"/>
</dbReference>
<gene>
    <name evidence="2" type="ORF">PHJA_000986100</name>
</gene>
<sequence length="152" mass="16886">MLVLRTSIFFRKFSDENWNGDCAVYAFHTGSLSRLSKEACVEVSLRTLKCEILTISPIRVVNETLEFAPIGLIDMFNSGGATEGLSFINDPSGCTVRIEARGCGRFGAYSSKKPTYCTVDSKKENFEYNSDKGLLVVKLEGECNSRDIIVIY</sequence>
<reference evidence="2" key="1">
    <citation type="submission" date="2020-07" db="EMBL/GenBank/DDBJ databases">
        <title>Ethylene signaling mediates host invasion by parasitic plants.</title>
        <authorList>
            <person name="Yoshida S."/>
        </authorList>
    </citation>
    <scope>NUCLEOTIDE SEQUENCE</scope>
    <source>
        <strain evidence="2">Okayama</strain>
    </source>
</reference>
<comment type="caution">
    <text evidence="2">The sequence shown here is derived from an EMBL/GenBank/DDBJ whole genome shotgun (WGS) entry which is preliminary data.</text>
</comment>